<dbReference type="SUPFAM" id="SSF69065">
    <property type="entry name" value="RNase III domain-like"/>
    <property type="match status" value="1"/>
</dbReference>
<evidence type="ECO:0000256" key="1">
    <source>
        <dbReference type="SAM" id="MobiDB-lite"/>
    </source>
</evidence>
<evidence type="ECO:0000259" key="2">
    <source>
        <dbReference type="PROSITE" id="PS50142"/>
    </source>
</evidence>
<protein>
    <recommendedName>
        <fullName evidence="2">RNase III domain-containing protein</fullName>
    </recommendedName>
</protein>
<reference evidence="3 4" key="1">
    <citation type="journal article" date="2020" name="ISME J.">
        <title>Uncovering the hidden diversity of litter-decomposition mechanisms in mushroom-forming fungi.</title>
        <authorList>
            <person name="Floudas D."/>
            <person name="Bentzer J."/>
            <person name="Ahren D."/>
            <person name="Johansson T."/>
            <person name="Persson P."/>
            <person name="Tunlid A."/>
        </authorList>
    </citation>
    <scope>NUCLEOTIDE SEQUENCE [LARGE SCALE GENOMIC DNA]</scope>
    <source>
        <strain evidence="3 4">CBS 101986</strain>
    </source>
</reference>
<keyword evidence="4" id="KW-1185">Reference proteome</keyword>
<feature type="region of interest" description="Disordered" evidence="1">
    <location>
        <begin position="421"/>
        <end position="443"/>
    </location>
</feature>
<feature type="compositionally biased region" description="Polar residues" evidence="1">
    <location>
        <begin position="278"/>
        <end position="287"/>
    </location>
</feature>
<feature type="compositionally biased region" description="Polar residues" evidence="1">
    <location>
        <begin position="366"/>
        <end position="375"/>
    </location>
</feature>
<dbReference type="InterPro" id="IPR000999">
    <property type="entry name" value="RNase_III_dom"/>
</dbReference>
<gene>
    <name evidence="3" type="ORF">D9619_003446</name>
</gene>
<organism evidence="3 4">
    <name type="scientific">Psilocybe cf. subviscida</name>
    <dbReference type="NCBI Taxonomy" id="2480587"/>
    <lineage>
        <taxon>Eukaryota</taxon>
        <taxon>Fungi</taxon>
        <taxon>Dikarya</taxon>
        <taxon>Basidiomycota</taxon>
        <taxon>Agaricomycotina</taxon>
        <taxon>Agaricomycetes</taxon>
        <taxon>Agaricomycetidae</taxon>
        <taxon>Agaricales</taxon>
        <taxon>Agaricineae</taxon>
        <taxon>Strophariaceae</taxon>
        <taxon>Psilocybe</taxon>
    </lineage>
</organism>
<dbReference type="Gene3D" id="1.10.1520.10">
    <property type="entry name" value="Ribonuclease III domain"/>
    <property type="match status" value="1"/>
</dbReference>
<dbReference type="CDD" id="cd00593">
    <property type="entry name" value="RIBOc"/>
    <property type="match status" value="1"/>
</dbReference>
<feature type="region of interest" description="Disordered" evidence="1">
    <location>
        <begin position="185"/>
        <end position="308"/>
    </location>
</feature>
<feature type="domain" description="RNase III" evidence="2">
    <location>
        <begin position="49"/>
        <end position="104"/>
    </location>
</feature>
<feature type="region of interest" description="Disordered" evidence="1">
    <location>
        <begin position="347"/>
        <end position="397"/>
    </location>
</feature>
<dbReference type="EMBL" id="JAACJJ010000056">
    <property type="protein sequence ID" value="KAF5313170.1"/>
    <property type="molecule type" value="Genomic_DNA"/>
</dbReference>
<dbReference type="GO" id="GO:0004525">
    <property type="term" value="F:ribonuclease III activity"/>
    <property type="evidence" value="ECO:0007669"/>
    <property type="project" value="InterPro"/>
</dbReference>
<dbReference type="Proteomes" id="UP000567179">
    <property type="component" value="Unassembled WGS sequence"/>
</dbReference>
<accession>A0A8H5AYA6</accession>
<dbReference type="OrthoDB" id="416741at2759"/>
<feature type="compositionally biased region" description="Polar residues" evidence="1">
    <location>
        <begin position="198"/>
        <end position="216"/>
    </location>
</feature>
<dbReference type="InterPro" id="IPR036389">
    <property type="entry name" value="RNase_III_sf"/>
</dbReference>
<feature type="compositionally biased region" description="Basic and acidic residues" evidence="1">
    <location>
        <begin position="252"/>
        <end position="275"/>
    </location>
</feature>
<dbReference type="PROSITE" id="PS50142">
    <property type="entry name" value="RNASE_3_2"/>
    <property type="match status" value="1"/>
</dbReference>
<proteinExistence type="predicted"/>
<dbReference type="Pfam" id="PF00636">
    <property type="entry name" value="Ribonuclease_3"/>
    <property type="match status" value="1"/>
</dbReference>
<dbReference type="PROSITE" id="PS00517">
    <property type="entry name" value="RNASE_3_1"/>
    <property type="match status" value="1"/>
</dbReference>
<dbReference type="GO" id="GO:0006396">
    <property type="term" value="P:RNA processing"/>
    <property type="evidence" value="ECO:0007669"/>
    <property type="project" value="InterPro"/>
</dbReference>
<evidence type="ECO:0000313" key="4">
    <source>
        <dbReference type="Proteomes" id="UP000567179"/>
    </source>
</evidence>
<comment type="caution">
    <text evidence="3">The sequence shown here is derived from an EMBL/GenBank/DDBJ whole genome shotgun (WGS) entry which is preliminary data.</text>
</comment>
<feature type="compositionally biased region" description="Basic and acidic residues" evidence="1">
    <location>
        <begin position="235"/>
        <end position="245"/>
    </location>
</feature>
<sequence length="443" mass="49361">MGISNPFYKDPLLNEMHRSVIDVIHRSSFSFALPTLDAEAWKIICTDPHARERLEFLGDSLIGTQVSEGLIQHWPSETPGFYTKCRTILVANSTFAYLMWKAGICKLAKNVKPAGDAFEAILALYHDKHGLENFKRYIHESFRPLFKAVGQSYHDNVDKLRKKKHQAQLQDRRLSEAAKSARELASSVYRHHDAPRSIKSTLVNKKQRIYENQSPRKTPRKPSTFRADSLNQTRPRPEIRHRDVVDLTQEPYDVRGPDKGPVEGLDSRSNEDAPARRTTPTGPSSFTIKPEPFEPSVNNLKAPMPPSQTKELAHAPVEPLNPFQYPAFPSMQAMNNQTQVILLSASESQKELQQPPPPPVALQALSSHPGTNPNRNDAGPGTHPPTMTTTKHRRLASGTADDLADMFASRATLAQIVVLVKAPAPAPGHGTKEDPITILDDDD</sequence>
<name>A0A8H5AYA6_9AGAR</name>
<dbReference type="AlphaFoldDB" id="A0A8H5AYA6"/>
<feature type="compositionally biased region" description="Low complexity" evidence="1">
    <location>
        <begin position="379"/>
        <end position="389"/>
    </location>
</feature>
<evidence type="ECO:0000313" key="3">
    <source>
        <dbReference type="EMBL" id="KAF5313170.1"/>
    </source>
</evidence>